<evidence type="ECO:0000313" key="11">
    <source>
        <dbReference type="Proteomes" id="UP001059041"/>
    </source>
</evidence>
<dbReference type="Gene3D" id="1.20.5.110">
    <property type="match status" value="2"/>
</dbReference>
<dbReference type="SMART" id="SM00397">
    <property type="entry name" value="t_SNARE"/>
    <property type="match status" value="2"/>
</dbReference>
<dbReference type="EMBL" id="JAFHDT010000010">
    <property type="protein sequence ID" value="KAI7804195.1"/>
    <property type="molecule type" value="Genomic_DNA"/>
</dbReference>
<keyword evidence="3" id="KW-0677">Repeat</keyword>
<evidence type="ECO:0000256" key="3">
    <source>
        <dbReference type="ARBA" id="ARBA00022737"/>
    </source>
</evidence>
<keyword evidence="5 8" id="KW-0175">Coiled coil</keyword>
<evidence type="ECO:0000256" key="8">
    <source>
        <dbReference type="SAM" id="Coils"/>
    </source>
</evidence>
<protein>
    <recommendedName>
        <fullName evidence="7">Synaptosomal-associated protein</fullName>
    </recommendedName>
</protein>
<dbReference type="GO" id="GO:0019905">
    <property type="term" value="F:syntaxin binding"/>
    <property type="evidence" value="ECO:0007669"/>
    <property type="project" value="TreeGrafter"/>
</dbReference>
<dbReference type="AlphaFoldDB" id="A0A9W7WLV5"/>
<evidence type="ECO:0000259" key="9">
    <source>
        <dbReference type="PROSITE" id="PS50192"/>
    </source>
</evidence>
<sequence length="201" mass="22799">MSEQDVKIKINRVTDESIESTRRMLQMVGESQEKGKETMIMLDKQGKQLRNTEVNMDEIKENVKTAERNLNEMSKCCGWCLLKSIENDQRCIKVWGTEERDGGVVSSQVTAVRNIRGVTVQSTASSGTYIKRITNDAQEKELEENLEQVGSIIGNLKNMAIDINNELDKQNKTIDRITDKVEITTDHVEAATKKAKHLIKE</sequence>
<keyword evidence="4" id="KW-0770">Synapse</keyword>
<dbReference type="GO" id="GO:0031201">
    <property type="term" value="C:SNARE complex"/>
    <property type="evidence" value="ECO:0007669"/>
    <property type="project" value="TreeGrafter"/>
</dbReference>
<dbReference type="PROSITE" id="PS50192">
    <property type="entry name" value="T_SNARE"/>
    <property type="match status" value="2"/>
</dbReference>
<evidence type="ECO:0000313" key="10">
    <source>
        <dbReference type="EMBL" id="KAI7804195.1"/>
    </source>
</evidence>
<name>A0A9W7WLV5_TRIRA</name>
<dbReference type="PANTHER" id="PTHR19305:SF4">
    <property type="entry name" value="SYNAPTOSOMAL-ASSOCIATED PROTEIN 23"/>
    <property type="match status" value="1"/>
</dbReference>
<accession>A0A9W7WLV5</accession>
<dbReference type="Pfam" id="PF00835">
    <property type="entry name" value="SNAP-25"/>
    <property type="match status" value="1"/>
</dbReference>
<dbReference type="GO" id="GO:0005886">
    <property type="term" value="C:plasma membrane"/>
    <property type="evidence" value="ECO:0007669"/>
    <property type="project" value="TreeGrafter"/>
</dbReference>
<dbReference type="SUPFAM" id="SSF58038">
    <property type="entry name" value="SNARE fusion complex"/>
    <property type="match status" value="2"/>
</dbReference>
<dbReference type="GO" id="GO:0031629">
    <property type="term" value="P:synaptic vesicle fusion to presynaptic active zone membrane"/>
    <property type="evidence" value="ECO:0007669"/>
    <property type="project" value="TreeGrafter"/>
</dbReference>
<keyword evidence="11" id="KW-1185">Reference proteome</keyword>
<evidence type="ECO:0000256" key="2">
    <source>
        <dbReference type="ARBA" id="ARBA00022599"/>
    </source>
</evidence>
<dbReference type="InterPro" id="IPR000727">
    <property type="entry name" value="T_SNARE_dom"/>
</dbReference>
<evidence type="ECO:0000256" key="7">
    <source>
        <dbReference type="RuleBase" id="RU003496"/>
    </source>
</evidence>
<evidence type="ECO:0000256" key="4">
    <source>
        <dbReference type="ARBA" id="ARBA00023018"/>
    </source>
</evidence>
<dbReference type="InterPro" id="IPR000928">
    <property type="entry name" value="SNAP-25_dom"/>
</dbReference>
<feature type="coiled-coil region" evidence="8">
    <location>
        <begin position="42"/>
        <end position="76"/>
    </location>
</feature>
<dbReference type="FunFam" id="1.20.5.110:FF:000018">
    <property type="entry name" value="Synaptosomal-associated protein"/>
    <property type="match status" value="1"/>
</dbReference>
<evidence type="ECO:0000256" key="5">
    <source>
        <dbReference type="ARBA" id="ARBA00023054"/>
    </source>
</evidence>
<dbReference type="PANTHER" id="PTHR19305">
    <property type="entry name" value="SYNAPTOSOMAL ASSOCIATED PROTEIN"/>
    <property type="match status" value="1"/>
</dbReference>
<comment type="caution">
    <text evidence="10">The sequence shown here is derived from an EMBL/GenBank/DDBJ whole genome shotgun (WGS) entry which is preliminary data.</text>
</comment>
<dbReference type="GO" id="GO:0043005">
    <property type="term" value="C:neuron projection"/>
    <property type="evidence" value="ECO:0007669"/>
    <property type="project" value="UniProtKB-KW"/>
</dbReference>
<feature type="domain" description="T-SNARE coiled-coil homology" evidence="9">
    <location>
        <begin position="136"/>
        <end position="198"/>
    </location>
</feature>
<gene>
    <name evidence="10" type="ORF">IRJ41_001279</name>
</gene>
<keyword evidence="2" id="KW-0771">Synaptosome</keyword>
<dbReference type="GO" id="GO:0016082">
    <property type="term" value="P:synaptic vesicle priming"/>
    <property type="evidence" value="ECO:0007669"/>
    <property type="project" value="TreeGrafter"/>
</dbReference>
<proteinExistence type="inferred from homology"/>
<evidence type="ECO:0000256" key="1">
    <source>
        <dbReference type="ARBA" id="ARBA00009480"/>
    </source>
</evidence>
<comment type="subcellular location">
    <subcellularLocation>
        <location evidence="6">Synapse</location>
        <location evidence="6">Synaptosome</location>
    </subcellularLocation>
</comment>
<evidence type="ECO:0000256" key="6">
    <source>
        <dbReference type="ARBA" id="ARBA00034102"/>
    </source>
</evidence>
<reference evidence="10" key="1">
    <citation type="submission" date="2021-02" db="EMBL/GenBank/DDBJ databases">
        <title>Comparative genomics reveals that relaxation of natural selection precedes convergent phenotypic evolution of cavefish.</title>
        <authorList>
            <person name="Peng Z."/>
        </authorList>
    </citation>
    <scope>NUCLEOTIDE SEQUENCE</scope>
    <source>
        <tissue evidence="10">Muscle</tissue>
    </source>
</reference>
<dbReference type="GO" id="GO:0005484">
    <property type="term" value="F:SNAP receptor activity"/>
    <property type="evidence" value="ECO:0007669"/>
    <property type="project" value="TreeGrafter"/>
</dbReference>
<organism evidence="10 11">
    <name type="scientific">Triplophysa rosa</name>
    <name type="common">Cave loach</name>
    <dbReference type="NCBI Taxonomy" id="992332"/>
    <lineage>
        <taxon>Eukaryota</taxon>
        <taxon>Metazoa</taxon>
        <taxon>Chordata</taxon>
        <taxon>Craniata</taxon>
        <taxon>Vertebrata</taxon>
        <taxon>Euteleostomi</taxon>
        <taxon>Actinopterygii</taxon>
        <taxon>Neopterygii</taxon>
        <taxon>Teleostei</taxon>
        <taxon>Ostariophysi</taxon>
        <taxon>Cypriniformes</taxon>
        <taxon>Nemacheilidae</taxon>
        <taxon>Triplophysa</taxon>
    </lineage>
</organism>
<feature type="domain" description="T-SNARE coiled-coil homology" evidence="9">
    <location>
        <begin position="11"/>
        <end position="73"/>
    </location>
</feature>
<dbReference type="Proteomes" id="UP001059041">
    <property type="component" value="Linkage Group LG10"/>
</dbReference>
<comment type="similarity">
    <text evidence="1 7">Belongs to the SNAP-25 family.</text>
</comment>
<dbReference type="GO" id="GO:0098793">
    <property type="term" value="C:presynapse"/>
    <property type="evidence" value="ECO:0007669"/>
    <property type="project" value="GOC"/>
</dbReference>